<protein>
    <submittedName>
        <fullName evidence="2">ThiF family adenylyltransferase</fullName>
    </submittedName>
</protein>
<proteinExistence type="predicted"/>
<dbReference type="GO" id="GO:0016779">
    <property type="term" value="F:nucleotidyltransferase activity"/>
    <property type="evidence" value="ECO:0007669"/>
    <property type="project" value="UniProtKB-KW"/>
</dbReference>
<dbReference type="SUPFAM" id="SSF69572">
    <property type="entry name" value="Activating enzymes of the ubiquitin-like proteins"/>
    <property type="match status" value="1"/>
</dbReference>
<evidence type="ECO:0000259" key="1">
    <source>
        <dbReference type="Pfam" id="PF00899"/>
    </source>
</evidence>
<keyword evidence="3" id="KW-1185">Reference proteome</keyword>
<dbReference type="GO" id="GO:0061503">
    <property type="term" value="F:tRNA threonylcarbamoyladenosine dehydratase"/>
    <property type="evidence" value="ECO:0007669"/>
    <property type="project" value="TreeGrafter"/>
</dbReference>
<dbReference type="GO" id="GO:0061504">
    <property type="term" value="P:cyclic threonylcarbamoyladenosine biosynthetic process"/>
    <property type="evidence" value="ECO:0007669"/>
    <property type="project" value="TreeGrafter"/>
</dbReference>
<reference evidence="2 3" key="1">
    <citation type="journal article" date="2019" name="Environ. Microbiol.">
        <title>Species interactions and distinct microbial communities in high Arctic permafrost affected cryosols are associated with the CH4 and CO2 gas fluxes.</title>
        <authorList>
            <person name="Altshuler I."/>
            <person name="Hamel J."/>
            <person name="Turney S."/>
            <person name="Magnuson E."/>
            <person name="Levesque R."/>
            <person name="Greer C."/>
            <person name="Whyte L.G."/>
        </authorList>
    </citation>
    <scope>NUCLEOTIDE SEQUENCE [LARGE SCALE GENOMIC DNA]</scope>
    <source>
        <strain evidence="2 3">E6.1</strain>
    </source>
</reference>
<accession>A0A502FB13</accession>
<gene>
    <name evidence="2" type="ORF">EAH76_23095</name>
</gene>
<dbReference type="Proteomes" id="UP000319931">
    <property type="component" value="Unassembled WGS sequence"/>
</dbReference>
<sequence length="290" mass="31994">MTSFDYTEMTTRNRGFVTAADQARLREARVFIPGVGGMGGAAFMALVRAGVGRFIIADIDTFEVSNLNRQMFATLPGVGRPKAEVARDTALTINPEVQIEVLGREWTDDLDRLLADSQVAVNGMDDAAAGVHLYRRARAQGRTVIDAYASPLPSVTVVRPEAPRLEERLGYLTVGTDWTQVTAEMRKDCLQREIAYVLTHSSSHLYVDLDIAAEVAAGKRSRFSFSTMVTMAGTMMAEEAVHILLDRKGGTDHRGYFFNPHRVAVERPRSVLVAAIRGFAVRRLLTRMMG</sequence>
<dbReference type="RefSeq" id="WP_140852630.1">
    <property type="nucleotide sequence ID" value="NZ_RCZC01000013.1"/>
</dbReference>
<evidence type="ECO:0000313" key="3">
    <source>
        <dbReference type="Proteomes" id="UP000319931"/>
    </source>
</evidence>
<dbReference type="Gene3D" id="3.40.50.720">
    <property type="entry name" value="NAD(P)-binding Rossmann-like Domain"/>
    <property type="match status" value="1"/>
</dbReference>
<keyword evidence="2" id="KW-0548">Nucleotidyltransferase</keyword>
<dbReference type="EMBL" id="RCZC01000013">
    <property type="protein sequence ID" value="TPG46511.1"/>
    <property type="molecule type" value="Genomic_DNA"/>
</dbReference>
<dbReference type="OrthoDB" id="272552at2"/>
<evidence type="ECO:0000313" key="2">
    <source>
        <dbReference type="EMBL" id="TPG46511.1"/>
    </source>
</evidence>
<dbReference type="Pfam" id="PF00899">
    <property type="entry name" value="ThiF"/>
    <property type="match status" value="1"/>
</dbReference>
<dbReference type="GO" id="GO:0008641">
    <property type="term" value="F:ubiquitin-like modifier activating enzyme activity"/>
    <property type="evidence" value="ECO:0007669"/>
    <property type="project" value="InterPro"/>
</dbReference>
<comment type="caution">
    <text evidence="2">The sequence shown here is derived from an EMBL/GenBank/DDBJ whole genome shotgun (WGS) entry which is preliminary data.</text>
</comment>
<feature type="domain" description="THIF-type NAD/FAD binding fold" evidence="1">
    <location>
        <begin position="13"/>
        <end position="258"/>
    </location>
</feature>
<dbReference type="InterPro" id="IPR035985">
    <property type="entry name" value="Ubiquitin-activating_enz"/>
</dbReference>
<dbReference type="InterPro" id="IPR000594">
    <property type="entry name" value="ThiF_NAD_FAD-bd"/>
</dbReference>
<dbReference type="PANTHER" id="PTHR43267">
    <property type="entry name" value="TRNA THREONYLCARBAMOYLADENOSINE DEHYDRATASE"/>
    <property type="match status" value="1"/>
</dbReference>
<dbReference type="InterPro" id="IPR045886">
    <property type="entry name" value="ThiF/MoeB/HesA"/>
</dbReference>
<name>A0A502FB13_9SPHN</name>
<organism evidence="2 3">
    <name type="scientific">Sphingomonas glacialis</name>
    <dbReference type="NCBI Taxonomy" id="658225"/>
    <lineage>
        <taxon>Bacteria</taxon>
        <taxon>Pseudomonadati</taxon>
        <taxon>Pseudomonadota</taxon>
        <taxon>Alphaproteobacteria</taxon>
        <taxon>Sphingomonadales</taxon>
        <taxon>Sphingomonadaceae</taxon>
        <taxon>Sphingomonas</taxon>
    </lineage>
</organism>
<dbReference type="AlphaFoldDB" id="A0A502FB13"/>
<keyword evidence="2" id="KW-0808">Transferase</keyword>
<dbReference type="PANTHER" id="PTHR43267:SF1">
    <property type="entry name" value="TRNA THREONYLCARBAMOYLADENOSINE DEHYDRATASE"/>
    <property type="match status" value="1"/>
</dbReference>